<dbReference type="Proteomes" id="UP001208935">
    <property type="component" value="Unassembled WGS sequence"/>
</dbReference>
<dbReference type="RefSeq" id="WP_010105223.1">
    <property type="nucleotide sequence ID" value="NZ_QZCV01000002.1"/>
</dbReference>
<keyword evidence="1" id="KW-1133">Transmembrane helix</keyword>
<evidence type="ECO:0000256" key="1">
    <source>
        <dbReference type="SAM" id="Phobius"/>
    </source>
</evidence>
<sequence>MKNTVQTPSVPASAAAAERFALRVTARLSGGIDELPYEISERLRAARVQALARRLPVAPAWRTAPADTIVHAGGYATLGRGGWWGALVSAVPLLALVVGLVFINMAQDECSAHDVAEVDAALLTDDLPPAAYADQGFVQFLKTSAQLD</sequence>
<evidence type="ECO:0000313" key="3">
    <source>
        <dbReference type="Proteomes" id="UP001208935"/>
    </source>
</evidence>
<accession>A0ABT3KUM1</accession>
<evidence type="ECO:0000313" key="2">
    <source>
        <dbReference type="EMBL" id="MCW5322038.1"/>
    </source>
</evidence>
<dbReference type="InterPro" id="IPR022064">
    <property type="entry name" value="DUF3619"/>
</dbReference>
<keyword evidence="1" id="KW-0812">Transmembrane</keyword>
<gene>
    <name evidence="2" type="ORF">D5039_13030</name>
</gene>
<comment type="caution">
    <text evidence="2">The sequence shown here is derived from an EMBL/GenBank/DDBJ whole genome shotgun (WGS) entry which is preliminary data.</text>
</comment>
<dbReference type="GeneID" id="77320260"/>
<dbReference type="EMBL" id="QZCW01000002">
    <property type="protein sequence ID" value="MCW5322038.1"/>
    <property type="molecule type" value="Genomic_DNA"/>
</dbReference>
<feature type="transmembrane region" description="Helical" evidence="1">
    <location>
        <begin position="83"/>
        <end position="103"/>
    </location>
</feature>
<protein>
    <submittedName>
        <fullName evidence="2">DUF3619 family protein</fullName>
    </submittedName>
</protein>
<keyword evidence="1" id="KW-0472">Membrane</keyword>
<reference evidence="3" key="1">
    <citation type="submission" date="2023-07" db="EMBL/GenBank/DDBJ databases">
        <title>Verminephrobacter genomes.</title>
        <authorList>
            <person name="Lund M.B."/>
        </authorList>
    </citation>
    <scope>NUCLEOTIDE SEQUENCE [LARGE SCALE GENOMIC DNA]</scope>
    <source>
        <strain evidence="3">AtM5-05</strain>
    </source>
</reference>
<proteinExistence type="predicted"/>
<organism evidence="2 3">
    <name type="scientific">Verminephrobacter aporrectodeae subsp. tuberculatae</name>
    <dbReference type="NCBI Taxonomy" id="1110392"/>
    <lineage>
        <taxon>Bacteria</taxon>
        <taxon>Pseudomonadati</taxon>
        <taxon>Pseudomonadota</taxon>
        <taxon>Betaproteobacteria</taxon>
        <taxon>Burkholderiales</taxon>
        <taxon>Comamonadaceae</taxon>
        <taxon>Verminephrobacter</taxon>
    </lineage>
</organism>
<name>A0ABT3KUM1_9BURK</name>
<dbReference type="Pfam" id="PF12279">
    <property type="entry name" value="DUF3619"/>
    <property type="match status" value="1"/>
</dbReference>
<keyword evidence="3" id="KW-1185">Reference proteome</keyword>